<sequence length="37" mass="4192">MKHAKIILFLTAFVVVADHLELRNDCDGKQCNSSFVQ</sequence>
<dbReference type="EMBL" id="CP006943">
    <property type="protein sequence ID" value="AHG75386.1"/>
    <property type="molecule type" value="Genomic_DNA"/>
</dbReference>
<dbReference type="KEGG" id="mvi:X808_8630"/>
<organism evidence="1 2">
    <name type="scientific">Mannheimia varigena USDA-ARS-USMARC-1296</name>
    <dbReference type="NCBI Taxonomy" id="1433287"/>
    <lineage>
        <taxon>Bacteria</taxon>
        <taxon>Pseudomonadati</taxon>
        <taxon>Pseudomonadota</taxon>
        <taxon>Gammaproteobacteria</taxon>
        <taxon>Pasteurellales</taxon>
        <taxon>Pasteurellaceae</taxon>
        <taxon>Mannheimia</taxon>
    </lineage>
</organism>
<dbReference type="HOGENOM" id="CLU_3365746_0_0_6"/>
<proteinExistence type="predicted"/>
<name>W0QA20_9PAST</name>
<dbReference type="STRING" id="1433287.X808_8630"/>
<evidence type="ECO:0000313" key="2">
    <source>
        <dbReference type="Proteomes" id="UP000066995"/>
    </source>
</evidence>
<dbReference type="AlphaFoldDB" id="W0QA20"/>
<gene>
    <name evidence="1" type="ORF">X808_8630</name>
</gene>
<reference evidence="1 2" key="1">
    <citation type="submission" date="2013-12" db="EMBL/GenBank/DDBJ databases">
        <title>Annotation of the Mannheimia varigena USDA-ARS-USMARC-1296 complete genome.</title>
        <authorList>
            <person name="Harhay G.P."/>
            <person name="Clawson M.L."/>
            <person name="Murray R.W."/>
            <person name="Lubbers B.V."/>
            <person name="Heaton M.P."/>
            <person name="Chitko-Mckown C.G."/>
            <person name="Harhay D.M."/>
            <person name="Smith T.P.L."/>
        </authorList>
    </citation>
    <scope>NUCLEOTIDE SEQUENCE [LARGE SCALE GENOMIC DNA]</scope>
    <source>
        <strain evidence="1 2">USDA-ARS-USMARC-1296</strain>
    </source>
</reference>
<dbReference type="PATRIC" id="fig|1433287.3.peg.860"/>
<keyword evidence="2" id="KW-1185">Reference proteome</keyword>
<evidence type="ECO:0000313" key="1">
    <source>
        <dbReference type="EMBL" id="AHG75386.1"/>
    </source>
</evidence>
<dbReference type="Proteomes" id="UP000066995">
    <property type="component" value="Chromosome"/>
</dbReference>
<protein>
    <submittedName>
        <fullName evidence="1">Uncharacterized protein</fullName>
    </submittedName>
</protein>
<accession>W0QA20</accession>